<dbReference type="SUPFAM" id="SSF56935">
    <property type="entry name" value="Porins"/>
    <property type="match status" value="1"/>
</dbReference>
<protein>
    <recommendedName>
        <fullName evidence="4">Porin</fullName>
    </recommendedName>
</protein>
<gene>
    <name evidence="2" type="ORF">LYSHEL_30140</name>
</gene>
<reference evidence="2 3" key="1">
    <citation type="submission" date="2021-03" db="EMBL/GenBank/DDBJ databases">
        <title>Complete Genome Sequences of Two Lysobacter Strains Isolated from Sea Water (Lysobacter caseinilyticus) and Soil (Lysobacter helvus) in South Korea.</title>
        <authorList>
            <person name="Watanabe Y."/>
            <person name="Arakawa K."/>
        </authorList>
    </citation>
    <scope>NUCLEOTIDE SEQUENCE [LARGE SCALE GENOMIC DNA]</scope>
    <source>
        <strain evidence="2 3">D10</strain>
    </source>
</reference>
<organism evidence="2 3">
    <name type="scientific">Lysobacter helvus</name>
    <dbReference type="NCBI Taxonomy" id="2675059"/>
    <lineage>
        <taxon>Bacteria</taxon>
        <taxon>Pseudomonadati</taxon>
        <taxon>Pseudomonadota</taxon>
        <taxon>Gammaproteobacteria</taxon>
        <taxon>Lysobacterales</taxon>
        <taxon>Lysobacteraceae</taxon>
        <taxon>Lysobacter</taxon>
    </lineage>
</organism>
<evidence type="ECO:0000313" key="2">
    <source>
        <dbReference type="EMBL" id="BCT97143.1"/>
    </source>
</evidence>
<feature type="chain" id="PRO_5047473248" description="Porin" evidence="1">
    <location>
        <begin position="21"/>
        <end position="404"/>
    </location>
</feature>
<dbReference type="InterPro" id="IPR023614">
    <property type="entry name" value="Porin_dom_sf"/>
</dbReference>
<keyword evidence="3" id="KW-1185">Reference proteome</keyword>
<sequence>MRRRALLAVCIAAAMPAARAQTFEVRGFLEARANAPADERSWRDGGLGKTRFGDGNDAFGGNGALAVNWQATPAWLVSASAQVVPDMRHEADVLDAWVRYRPVSTTPWRWSFTAGMFFPPVSLENDGVGWTSPWTITPSAVNSWVGEELRVFGGELRVERRDDQGTWDLRAAVFGRNDPAGELLASRGWAMGDLTSGFDASVRQPDVYAGMVYAPTPMWFKPFAEIDDRVGGYIVLGRESGDDRARVLYYDNRTDPSQEIDYAGRDLYGWHTRFWSAGVQRRVGDWTLLGQAMTGTTRIAPAPDMVLDSDFNAGYVLAAREYGAWTPVLRVDLFQLAQSANGAPGFLGEHGNAVTAALNWRPSERVRVIGEALRIDSTRDQRTLEGLAPRQVDVQVQVAVRVYF</sequence>
<proteinExistence type="predicted"/>
<dbReference type="Proteomes" id="UP000680514">
    <property type="component" value="Chromosome"/>
</dbReference>
<name>A0ABM7QHI6_9GAMM</name>
<dbReference type="Gene3D" id="2.40.160.10">
    <property type="entry name" value="Porin"/>
    <property type="match status" value="1"/>
</dbReference>
<evidence type="ECO:0000256" key="1">
    <source>
        <dbReference type="SAM" id="SignalP"/>
    </source>
</evidence>
<dbReference type="RefSeq" id="WP_213434889.1">
    <property type="nucleotide sequence ID" value="NZ_AP024546.1"/>
</dbReference>
<keyword evidence="1" id="KW-0732">Signal</keyword>
<evidence type="ECO:0008006" key="4">
    <source>
        <dbReference type="Google" id="ProtNLM"/>
    </source>
</evidence>
<accession>A0ABM7QHI6</accession>
<feature type="signal peptide" evidence="1">
    <location>
        <begin position="1"/>
        <end position="20"/>
    </location>
</feature>
<dbReference type="EMBL" id="AP024546">
    <property type="protein sequence ID" value="BCT97143.1"/>
    <property type="molecule type" value="Genomic_DNA"/>
</dbReference>
<evidence type="ECO:0000313" key="3">
    <source>
        <dbReference type="Proteomes" id="UP000680514"/>
    </source>
</evidence>